<dbReference type="RefSeq" id="WP_002693732.1">
    <property type="nucleotide sequence ID" value="NZ_AAWS01000003.1"/>
</dbReference>
<dbReference type="SMART" id="SM00331">
    <property type="entry name" value="PP2C_SIG"/>
    <property type="match status" value="1"/>
</dbReference>
<feature type="transmembrane region" description="Helical" evidence="3">
    <location>
        <begin position="78"/>
        <end position="97"/>
    </location>
</feature>
<dbReference type="eggNOG" id="COG2208">
    <property type="taxonomic scope" value="Bacteria"/>
</dbReference>
<dbReference type="InterPro" id="IPR052016">
    <property type="entry name" value="Bact_Sigma-Reg"/>
</dbReference>
<dbReference type="PANTHER" id="PTHR43156:SF9">
    <property type="entry name" value="HAMP DOMAIN-CONTAINING PROTEIN"/>
    <property type="match status" value="1"/>
</dbReference>
<reference evidence="5 6" key="1">
    <citation type="submission" date="2007-01" db="EMBL/GenBank/DDBJ databases">
        <authorList>
            <person name="Haygood M."/>
            <person name="Podell S."/>
            <person name="Anderson C."/>
            <person name="Hopkinson B."/>
            <person name="Roe K."/>
            <person name="Barbeau K."/>
            <person name="Gaasterland T."/>
            <person name="Ferriera S."/>
            <person name="Johnson J."/>
            <person name="Kravitz S."/>
            <person name="Beeson K."/>
            <person name="Sutton G."/>
            <person name="Rogers Y.-H."/>
            <person name="Friedman R."/>
            <person name="Frazier M."/>
            <person name="Venter J.C."/>
        </authorList>
    </citation>
    <scope>NUCLEOTIDE SEQUENCE [LARGE SCALE GENOMIC DNA]</scope>
    <source>
        <strain evidence="5 6">ATCC 23134</strain>
    </source>
</reference>
<feature type="coiled-coil region" evidence="2">
    <location>
        <begin position="184"/>
        <end position="232"/>
    </location>
</feature>
<dbReference type="OrthoDB" id="974805at2"/>
<comment type="caution">
    <text evidence="5">The sequence shown here is derived from an EMBL/GenBank/DDBJ whole genome shotgun (WGS) entry which is preliminary data.</text>
</comment>
<dbReference type="Pfam" id="PF07228">
    <property type="entry name" value="SpoIIE"/>
    <property type="match status" value="1"/>
</dbReference>
<evidence type="ECO:0000256" key="2">
    <source>
        <dbReference type="SAM" id="Coils"/>
    </source>
</evidence>
<evidence type="ECO:0000259" key="4">
    <source>
        <dbReference type="SMART" id="SM00331"/>
    </source>
</evidence>
<evidence type="ECO:0000313" key="6">
    <source>
        <dbReference type="Proteomes" id="UP000004095"/>
    </source>
</evidence>
<keyword evidence="5" id="KW-0723">Serine/threonine-protein kinase</keyword>
<feature type="transmembrane region" description="Helical" evidence="3">
    <location>
        <begin position="129"/>
        <end position="148"/>
    </location>
</feature>
<dbReference type="AlphaFoldDB" id="A1ZDR5"/>
<keyword evidence="3" id="KW-0812">Transmembrane</keyword>
<keyword evidence="3" id="KW-1133">Transmembrane helix</keyword>
<keyword evidence="1" id="KW-0378">Hydrolase</keyword>
<dbReference type="Proteomes" id="UP000004095">
    <property type="component" value="Unassembled WGS sequence"/>
</dbReference>
<name>A1ZDR5_MICM2</name>
<gene>
    <name evidence="5" type="ORF">M23134_04056</name>
</gene>
<accession>A1ZDR5</accession>
<feature type="transmembrane region" description="Helical" evidence="3">
    <location>
        <begin position="53"/>
        <end position="71"/>
    </location>
</feature>
<keyword evidence="6" id="KW-1185">Reference proteome</keyword>
<keyword evidence="5" id="KW-0418">Kinase</keyword>
<evidence type="ECO:0000256" key="1">
    <source>
        <dbReference type="ARBA" id="ARBA00022801"/>
    </source>
</evidence>
<dbReference type="PANTHER" id="PTHR43156">
    <property type="entry name" value="STAGE II SPORULATION PROTEIN E-RELATED"/>
    <property type="match status" value="1"/>
</dbReference>
<protein>
    <submittedName>
        <fullName evidence="5">Serine/threonine protein kinases</fullName>
    </submittedName>
</protein>
<dbReference type="GO" id="GO:0016791">
    <property type="term" value="F:phosphatase activity"/>
    <property type="evidence" value="ECO:0007669"/>
    <property type="project" value="TreeGrafter"/>
</dbReference>
<dbReference type="EMBL" id="AAWS01000003">
    <property type="protein sequence ID" value="EAY31223.1"/>
    <property type="molecule type" value="Genomic_DNA"/>
</dbReference>
<feature type="transmembrane region" description="Helical" evidence="3">
    <location>
        <begin position="103"/>
        <end position="122"/>
    </location>
</feature>
<feature type="domain" description="PPM-type phosphatase" evidence="4">
    <location>
        <begin position="277"/>
        <end position="503"/>
    </location>
</feature>
<dbReference type="InterPro" id="IPR001932">
    <property type="entry name" value="PPM-type_phosphatase-like_dom"/>
</dbReference>
<evidence type="ECO:0000256" key="3">
    <source>
        <dbReference type="SAM" id="Phobius"/>
    </source>
</evidence>
<keyword evidence="5" id="KW-0808">Transferase</keyword>
<organism evidence="5 6">
    <name type="scientific">Microscilla marina ATCC 23134</name>
    <dbReference type="NCBI Taxonomy" id="313606"/>
    <lineage>
        <taxon>Bacteria</taxon>
        <taxon>Pseudomonadati</taxon>
        <taxon>Bacteroidota</taxon>
        <taxon>Cytophagia</taxon>
        <taxon>Cytophagales</taxon>
        <taxon>Microscillaceae</taxon>
        <taxon>Microscilla</taxon>
    </lineage>
</organism>
<sequence>MKQLIEQCIPHHLIGDDNEKTKARIFVFSGVAVSLLGLIMILLYLTVVPTPTSNFIATFILFVFSLLLLVYFKKTGNLKIAANALITFGFLALNVSVIDTGGIYSMDLIWLVAFPCGAFLFVNNKSAFWWTAASISVTVIYLIIAFTAPQLLGKVQFDPIYNFVSVCLCIAIVISIIYYFVKQNQLYSLVLAQKNEKLEKAQEEMIVQNMVLQERQEEIATQNEELIQNQEEIIAQRDFIEVKNRALENRDNQISHSIRAAQVIQQAILPNAHSLQLLLGDHFIVFKPRDVVSGDFYWVSKVQGQTVLASVDCTGHGVPGAFISLIGHNLLDKVILQQKITDPATIINTLHTEIVQLLKQEAGRNNYGMDLTVCAWQHTSDGCQLLFCGAKNSFYYTLPNQSGYTILKGTRKSVGGIQPGSIHFTNQSVCLPPGSMFYIGSDGIEDQNDKKRKKLGTKKVLRILSDAAHLPTAEQKLLLENSLKQHMEGTTQRDDILLIGVRV</sequence>
<keyword evidence="3" id="KW-0472">Membrane</keyword>
<keyword evidence="2" id="KW-0175">Coiled coil</keyword>
<evidence type="ECO:0000313" key="5">
    <source>
        <dbReference type="EMBL" id="EAY31223.1"/>
    </source>
</evidence>
<feature type="transmembrane region" description="Helical" evidence="3">
    <location>
        <begin position="25"/>
        <end position="47"/>
    </location>
</feature>
<dbReference type="GO" id="GO:0004674">
    <property type="term" value="F:protein serine/threonine kinase activity"/>
    <property type="evidence" value="ECO:0007669"/>
    <property type="project" value="UniProtKB-KW"/>
</dbReference>
<dbReference type="InterPro" id="IPR036457">
    <property type="entry name" value="PPM-type-like_dom_sf"/>
</dbReference>
<feature type="transmembrane region" description="Helical" evidence="3">
    <location>
        <begin position="160"/>
        <end position="181"/>
    </location>
</feature>
<dbReference type="Gene3D" id="3.60.40.10">
    <property type="entry name" value="PPM-type phosphatase domain"/>
    <property type="match status" value="1"/>
</dbReference>
<proteinExistence type="predicted"/>